<dbReference type="GO" id="GO:0005524">
    <property type="term" value="F:ATP binding"/>
    <property type="evidence" value="ECO:0007669"/>
    <property type="project" value="UniProtKB-KW"/>
</dbReference>
<comment type="subcellular location">
    <subcellularLocation>
        <location evidence="1">Membrane</location>
        <topology evidence="1">Multi-pass membrane protein</topology>
    </subcellularLocation>
</comment>
<dbReference type="EMBL" id="AZIL01000312">
    <property type="protein sequence ID" value="EWM28413.1"/>
    <property type="molecule type" value="Genomic_DNA"/>
</dbReference>
<comment type="similarity">
    <text evidence="2">Belongs to the ABC transporter superfamily. ABCC family. Conjugate transporter (TC 3.A.1.208) subfamily.</text>
</comment>
<keyword evidence="4 10" id="KW-0812">Transmembrane</keyword>
<feature type="transmembrane region" description="Helical" evidence="10">
    <location>
        <begin position="256"/>
        <end position="282"/>
    </location>
</feature>
<feature type="transmembrane region" description="Helical" evidence="10">
    <location>
        <begin position="148"/>
        <end position="166"/>
    </location>
</feature>
<keyword evidence="3" id="KW-0813">Transport</keyword>
<keyword evidence="5" id="KW-0547">Nucleotide-binding</keyword>
<feature type="region of interest" description="Disordered" evidence="9">
    <location>
        <begin position="1"/>
        <end position="29"/>
    </location>
</feature>
<gene>
    <name evidence="12" type="ORF">Naga_100088g11</name>
</gene>
<dbReference type="OrthoDB" id="168146at2759"/>
<keyword evidence="8 10" id="KW-0472">Membrane</keyword>
<dbReference type="PANTHER" id="PTHR24223">
    <property type="entry name" value="ATP-BINDING CASSETTE SUB-FAMILY C"/>
    <property type="match status" value="1"/>
</dbReference>
<dbReference type="InterPro" id="IPR050173">
    <property type="entry name" value="ABC_transporter_C-like"/>
</dbReference>
<accession>W7TXZ8</accession>
<dbReference type="InterPro" id="IPR011527">
    <property type="entry name" value="ABC1_TM_dom"/>
</dbReference>
<dbReference type="GO" id="GO:0140359">
    <property type="term" value="F:ABC-type transporter activity"/>
    <property type="evidence" value="ECO:0007669"/>
    <property type="project" value="InterPro"/>
</dbReference>
<sequence length="286" mass="31539">MAADGDPTGIGEQPKTSDPAIEDSDDGTRPPAYLETASLCSILTFGWMNPVINEGNRRMLTEKDMPELTKRDKAVSLKGVLQSSWDAEKELHSKNPQLWRAAFKAYFPIQLPLYVPFAIVTAAKIVQAHVGITGLIDVLIYGRGFKEGVVYASVIALMGFIVLMLYHQVQFMAWRLGLDMRTSIESAIFRKILRMPLSAFSSEGAVECRAPGEEDADAYKKTMTVATILNLVTTDVERFQPVSTTSHYLFMAPFEIAAIAWCGVQQTGFPFLIGIAALLMLIPVQV</sequence>
<comment type="caution">
    <text evidence="12">The sequence shown here is derived from an EMBL/GenBank/DDBJ whole genome shotgun (WGS) entry which is preliminary data.</text>
</comment>
<dbReference type="PROSITE" id="PS50929">
    <property type="entry name" value="ABC_TM1F"/>
    <property type="match status" value="1"/>
</dbReference>
<protein>
    <submittedName>
        <fullName evidence="12">Atp-binding sub-family c (Cftr mrp) member 4</fullName>
    </submittedName>
</protein>
<keyword evidence="7 10" id="KW-1133">Transmembrane helix</keyword>
<dbReference type="Proteomes" id="UP000019335">
    <property type="component" value="Chromosome 4"/>
</dbReference>
<dbReference type="Gene3D" id="1.20.1560.10">
    <property type="entry name" value="ABC transporter type 1, transmembrane domain"/>
    <property type="match status" value="1"/>
</dbReference>
<evidence type="ECO:0000256" key="4">
    <source>
        <dbReference type="ARBA" id="ARBA00022692"/>
    </source>
</evidence>
<dbReference type="PANTHER" id="PTHR24223:SF456">
    <property type="entry name" value="MULTIDRUG RESISTANCE-ASSOCIATED PROTEIN LETHAL(2)03659"/>
    <property type="match status" value="1"/>
</dbReference>
<evidence type="ECO:0000256" key="1">
    <source>
        <dbReference type="ARBA" id="ARBA00004141"/>
    </source>
</evidence>
<evidence type="ECO:0000256" key="7">
    <source>
        <dbReference type="ARBA" id="ARBA00022989"/>
    </source>
</evidence>
<evidence type="ECO:0000313" key="12">
    <source>
        <dbReference type="EMBL" id="EWM28413.1"/>
    </source>
</evidence>
<evidence type="ECO:0000256" key="10">
    <source>
        <dbReference type="SAM" id="Phobius"/>
    </source>
</evidence>
<evidence type="ECO:0000313" key="13">
    <source>
        <dbReference type="Proteomes" id="UP000019335"/>
    </source>
</evidence>
<feature type="transmembrane region" description="Helical" evidence="10">
    <location>
        <begin position="113"/>
        <end position="136"/>
    </location>
</feature>
<evidence type="ECO:0000256" key="5">
    <source>
        <dbReference type="ARBA" id="ARBA00022741"/>
    </source>
</evidence>
<feature type="domain" description="ABC transmembrane type-1" evidence="11">
    <location>
        <begin position="135"/>
        <end position="286"/>
    </location>
</feature>
<reference evidence="12 13" key="1">
    <citation type="journal article" date="2014" name="Mol. Plant">
        <title>Chromosome Scale Genome Assembly and Transcriptome Profiling of Nannochloropsis gaditana in Nitrogen Depletion.</title>
        <authorList>
            <person name="Corteggiani Carpinelli E."/>
            <person name="Telatin A."/>
            <person name="Vitulo N."/>
            <person name="Forcato C."/>
            <person name="D'Angelo M."/>
            <person name="Schiavon R."/>
            <person name="Vezzi A."/>
            <person name="Giacometti G.M."/>
            <person name="Morosinotto T."/>
            <person name="Valle G."/>
        </authorList>
    </citation>
    <scope>NUCLEOTIDE SEQUENCE [LARGE SCALE GENOMIC DNA]</scope>
    <source>
        <strain evidence="12 13">B-31</strain>
    </source>
</reference>
<dbReference type="InterPro" id="IPR036640">
    <property type="entry name" value="ABC1_TM_sf"/>
</dbReference>
<evidence type="ECO:0000256" key="3">
    <source>
        <dbReference type="ARBA" id="ARBA00022448"/>
    </source>
</evidence>
<dbReference type="AlphaFoldDB" id="W7TXZ8"/>
<dbReference type="SUPFAM" id="SSF90123">
    <property type="entry name" value="ABC transporter transmembrane region"/>
    <property type="match status" value="1"/>
</dbReference>
<evidence type="ECO:0000256" key="6">
    <source>
        <dbReference type="ARBA" id="ARBA00022840"/>
    </source>
</evidence>
<dbReference type="Pfam" id="PF00664">
    <property type="entry name" value="ABC_membrane"/>
    <property type="match status" value="1"/>
</dbReference>
<evidence type="ECO:0000256" key="2">
    <source>
        <dbReference type="ARBA" id="ARBA00009726"/>
    </source>
</evidence>
<proteinExistence type="inferred from homology"/>
<evidence type="ECO:0000256" key="8">
    <source>
        <dbReference type="ARBA" id="ARBA00023136"/>
    </source>
</evidence>
<evidence type="ECO:0000256" key="9">
    <source>
        <dbReference type="SAM" id="MobiDB-lite"/>
    </source>
</evidence>
<dbReference type="GO" id="GO:0016020">
    <property type="term" value="C:membrane"/>
    <property type="evidence" value="ECO:0007669"/>
    <property type="project" value="UniProtKB-SubCell"/>
</dbReference>
<organism evidence="12 13">
    <name type="scientific">Nannochloropsis gaditana</name>
    <dbReference type="NCBI Taxonomy" id="72520"/>
    <lineage>
        <taxon>Eukaryota</taxon>
        <taxon>Sar</taxon>
        <taxon>Stramenopiles</taxon>
        <taxon>Ochrophyta</taxon>
        <taxon>Eustigmatophyceae</taxon>
        <taxon>Eustigmatales</taxon>
        <taxon>Monodopsidaceae</taxon>
        <taxon>Nannochloropsis</taxon>
    </lineage>
</organism>
<keyword evidence="13" id="KW-1185">Reference proteome</keyword>
<name>W7TXZ8_9STRA</name>
<keyword evidence="6 12" id="KW-0067">ATP-binding</keyword>
<evidence type="ECO:0000259" key="11">
    <source>
        <dbReference type="PROSITE" id="PS50929"/>
    </source>
</evidence>